<reference evidence="7 8" key="1">
    <citation type="submission" date="2019-06" db="EMBL/GenBank/DDBJ databases">
        <title>Draft genome sequence of the filamentous fungus Phialemoniopsis curvata isolated from diesel fuel.</title>
        <authorList>
            <person name="Varaljay V.A."/>
            <person name="Lyon W.J."/>
            <person name="Crouch A.L."/>
            <person name="Drake C.E."/>
            <person name="Hollomon J.M."/>
            <person name="Nadeau L.J."/>
            <person name="Nunn H.S."/>
            <person name="Stevenson B.S."/>
            <person name="Bojanowski C.L."/>
            <person name="Crookes-Goodson W.J."/>
        </authorList>
    </citation>
    <scope>NUCLEOTIDE SEQUENCE [LARGE SCALE GENOMIC DNA]</scope>
    <source>
        <strain evidence="7 8">D216</strain>
    </source>
</reference>
<evidence type="ECO:0000313" key="8">
    <source>
        <dbReference type="Proteomes" id="UP000319257"/>
    </source>
</evidence>
<evidence type="ECO:0000256" key="4">
    <source>
        <dbReference type="ARBA" id="ARBA00023187"/>
    </source>
</evidence>
<keyword evidence="4" id="KW-0508">mRNA splicing</keyword>
<dbReference type="SMART" id="SM00386">
    <property type="entry name" value="HAT"/>
    <property type="match status" value="8"/>
</dbReference>
<dbReference type="FunCoup" id="A0A507B319">
    <property type="interactions" value="292"/>
</dbReference>
<dbReference type="Gene3D" id="1.25.40.10">
    <property type="entry name" value="Tetratricopeptide repeat domain"/>
    <property type="match status" value="2"/>
</dbReference>
<dbReference type="GO" id="GO:0000243">
    <property type="term" value="C:commitment complex"/>
    <property type="evidence" value="ECO:0007669"/>
    <property type="project" value="TreeGrafter"/>
</dbReference>
<accession>A0A507B319</accession>
<dbReference type="InterPro" id="IPR003107">
    <property type="entry name" value="HAT"/>
</dbReference>
<evidence type="ECO:0000256" key="2">
    <source>
        <dbReference type="ARBA" id="ARBA00022664"/>
    </source>
</evidence>
<organism evidence="7 8">
    <name type="scientific">Thyridium curvatum</name>
    <dbReference type="NCBI Taxonomy" id="1093900"/>
    <lineage>
        <taxon>Eukaryota</taxon>
        <taxon>Fungi</taxon>
        <taxon>Dikarya</taxon>
        <taxon>Ascomycota</taxon>
        <taxon>Pezizomycotina</taxon>
        <taxon>Sordariomycetes</taxon>
        <taxon>Sordariomycetidae</taxon>
        <taxon>Thyridiales</taxon>
        <taxon>Thyridiaceae</taxon>
        <taxon>Thyridium</taxon>
    </lineage>
</organism>
<dbReference type="GeneID" id="41971040"/>
<comment type="caution">
    <text evidence="7">The sequence shown here is derived from an EMBL/GenBank/DDBJ whole genome shotgun (WGS) entry which is preliminary data.</text>
</comment>
<comment type="similarity">
    <text evidence="6">Belongs to the PRP39 family.</text>
</comment>
<dbReference type="GO" id="GO:0071004">
    <property type="term" value="C:U2-type prespliceosome"/>
    <property type="evidence" value="ECO:0007669"/>
    <property type="project" value="TreeGrafter"/>
</dbReference>
<dbReference type="RefSeq" id="XP_030998363.1">
    <property type="nucleotide sequence ID" value="XM_031137911.1"/>
</dbReference>
<evidence type="ECO:0000313" key="7">
    <source>
        <dbReference type="EMBL" id="TPX16652.1"/>
    </source>
</evidence>
<dbReference type="GO" id="GO:0005685">
    <property type="term" value="C:U1 snRNP"/>
    <property type="evidence" value="ECO:0007669"/>
    <property type="project" value="TreeGrafter"/>
</dbReference>
<gene>
    <name evidence="7" type="ORF">E0L32_003593</name>
</gene>
<dbReference type="Pfam" id="PF23241">
    <property type="entry name" value="HAT_PRP39_C"/>
    <property type="match status" value="1"/>
</dbReference>
<keyword evidence="3" id="KW-0677">Repeat</keyword>
<evidence type="ECO:0000256" key="5">
    <source>
        <dbReference type="ARBA" id="ARBA00023242"/>
    </source>
</evidence>
<evidence type="ECO:0000256" key="1">
    <source>
        <dbReference type="ARBA" id="ARBA00004123"/>
    </source>
</evidence>
<keyword evidence="2" id="KW-0507">mRNA processing</keyword>
<evidence type="ECO:0000256" key="6">
    <source>
        <dbReference type="ARBA" id="ARBA00038019"/>
    </source>
</evidence>
<protein>
    <recommendedName>
        <fullName evidence="9">Pre-mRNA-processing factor 39</fullName>
    </recommendedName>
</protein>
<dbReference type="EMBL" id="SKBQ01000016">
    <property type="protein sequence ID" value="TPX16652.1"/>
    <property type="molecule type" value="Genomic_DNA"/>
</dbReference>
<dbReference type="InParanoid" id="A0A507B319"/>
<evidence type="ECO:0008006" key="9">
    <source>
        <dbReference type="Google" id="ProtNLM"/>
    </source>
</evidence>
<dbReference type="FunFam" id="1.25.40.10:FF:000451">
    <property type="entry name" value="mRNA splicing protein (Prp39), putative"/>
    <property type="match status" value="1"/>
</dbReference>
<proteinExistence type="inferred from homology"/>
<dbReference type="OrthoDB" id="10265668at2759"/>
<comment type="subcellular location">
    <subcellularLocation>
        <location evidence="1">Nucleus</location>
    </subcellularLocation>
</comment>
<dbReference type="InterPro" id="IPR011990">
    <property type="entry name" value="TPR-like_helical_dom_sf"/>
</dbReference>
<dbReference type="PANTHER" id="PTHR17204:SF5">
    <property type="entry name" value="PRE-MRNA-PROCESSING FACTOR 39"/>
    <property type="match status" value="1"/>
</dbReference>
<sequence length="696" mass="80971">MGDFNNFGGSEEENTEIRRLNNEVEAEPDNFEHWEKLVRACEALEGGLNRNSSPQALSTLRDSYDRFLLKFPLLFGYWKKYADLEFNISGPESAEMIYERGCASITNSVDLWTEYCSFKMETTHVPHLVRDSTTASDFATQPCNKTDWHWSFNSYGENTLQAATNLLGIALTFENQALFCPHQNMICMILYQKSSPSLPRRSLILTRPHSVGLETDVFTLGKLFLPVFALPSTLPRFWLFERAASHVGLDFLAHPFWDKYLEYEERQEAHDKIFAILTRVIHIPMHQYARYYERFRQMCADRPLEEMADSDTVARLRAEVVAETAPYGVAKSELEVERDVRAKIEAVYYEDFTKTQAEVTKRWTYEAEIKRPYFHVTELDHSQLINWRKYLEFEEAEGDAARIVALYERCLVTCAFYEEFWFRYARWMSGQAGKQEEVRNIYLRATTLYVPVSRPGIRMQFAYFEESCGRVDVARDLHSAILFKLPNSVEAILSWANLQRRQIGLEAAIEVFKQQIDSPEVDIYIKAALVTEWAFMLWKVKGSVDDARTVFSKNVQWYADSRHFWQKWLDFELAQPSDAKQEAQHGERIKNIFDEMRSKSRISTNAKKELAEVYMTYLQQRGGKDAMKLFLEVDREMFGPPSVAIFPKLKLGAKENGIPLGDLDEPTRQKAEARYYSFYQLHADPDMEAQGTAEFH</sequence>
<dbReference type="AlphaFoldDB" id="A0A507B319"/>
<keyword evidence="8" id="KW-1185">Reference proteome</keyword>
<evidence type="ECO:0000256" key="3">
    <source>
        <dbReference type="ARBA" id="ARBA00022737"/>
    </source>
</evidence>
<keyword evidence="5" id="KW-0539">Nucleus</keyword>
<dbReference type="InterPro" id="IPR059164">
    <property type="entry name" value="HAT_PRP39_C"/>
</dbReference>
<dbReference type="GO" id="GO:0030627">
    <property type="term" value="F:pre-mRNA 5'-splice site binding"/>
    <property type="evidence" value="ECO:0007669"/>
    <property type="project" value="TreeGrafter"/>
</dbReference>
<dbReference type="GO" id="GO:0000395">
    <property type="term" value="P:mRNA 5'-splice site recognition"/>
    <property type="evidence" value="ECO:0007669"/>
    <property type="project" value="TreeGrafter"/>
</dbReference>
<dbReference type="STRING" id="1093900.A0A507B319"/>
<dbReference type="SUPFAM" id="SSF48452">
    <property type="entry name" value="TPR-like"/>
    <property type="match status" value="2"/>
</dbReference>
<dbReference type="Proteomes" id="UP000319257">
    <property type="component" value="Unassembled WGS sequence"/>
</dbReference>
<name>A0A507B319_9PEZI</name>
<dbReference type="Pfam" id="PF23240">
    <property type="entry name" value="HAT_PRP39_N"/>
    <property type="match status" value="2"/>
</dbReference>
<dbReference type="PANTHER" id="PTHR17204">
    <property type="entry name" value="PRE-MRNA PROCESSING PROTEIN PRP39-RELATED"/>
    <property type="match status" value="1"/>
</dbReference>